<keyword evidence="3" id="KW-1185">Reference proteome</keyword>
<keyword evidence="1" id="KW-0472">Membrane</keyword>
<sequence length="61" mass="6657">MFECGNNGWTLVAYALMVAMAVSIRFLGVWLVTLLAVLLLALALCQTYWLKVSALLAPKNA</sequence>
<keyword evidence="1" id="KW-1133">Transmembrane helix</keyword>
<name>A0A433L804_9GAMM</name>
<proteinExistence type="predicted"/>
<gene>
    <name evidence="2" type="ORF">ELY37_17065</name>
</gene>
<keyword evidence="1" id="KW-0812">Transmembrane</keyword>
<feature type="transmembrane region" description="Helical" evidence="1">
    <location>
        <begin position="12"/>
        <end position="45"/>
    </location>
</feature>
<organism evidence="2 3">
    <name type="scientific">Vreelandella populi</name>
    <dbReference type="NCBI Taxonomy" id="2498858"/>
    <lineage>
        <taxon>Bacteria</taxon>
        <taxon>Pseudomonadati</taxon>
        <taxon>Pseudomonadota</taxon>
        <taxon>Gammaproteobacteria</taxon>
        <taxon>Oceanospirillales</taxon>
        <taxon>Halomonadaceae</taxon>
        <taxon>Vreelandella</taxon>
    </lineage>
</organism>
<evidence type="ECO:0000313" key="3">
    <source>
        <dbReference type="Proteomes" id="UP000286912"/>
    </source>
</evidence>
<dbReference type="Proteomes" id="UP000286912">
    <property type="component" value="Unassembled WGS sequence"/>
</dbReference>
<protein>
    <submittedName>
        <fullName evidence="2">Uncharacterized protein</fullName>
    </submittedName>
</protein>
<dbReference type="RefSeq" id="WP_126982002.1">
    <property type="nucleotide sequence ID" value="NZ_RZHD01000010.1"/>
</dbReference>
<evidence type="ECO:0000256" key="1">
    <source>
        <dbReference type="SAM" id="Phobius"/>
    </source>
</evidence>
<dbReference type="EMBL" id="RZHD01000010">
    <property type="protein sequence ID" value="RUR43419.1"/>
    <property type="molecule type" value="Genomic_DNA"/>
</dbReference>
<reference evidence="2 3" key="1">
    <citation type="submission" date="2018-12" db="EMBL/GenBank/DDBJ databases">
        <title>three novel Halomonas strain isolated from plants.</title>
        <authorList>
            <person name="Sun C."/>
        </authorList>
    </citation>
    <scope>NUCLEOTIDE SEQUENCE [LARGE SCALE GENOMIC DNA]</scope>
    <source>
        <strain evidence="2 3">RC</strain>
    </source>
</reference>
<evidence type="ECO:0000313" key="2">
    <source>
        <dbReference type="EMBL" id="RUR43419.1"/>
    </source>
</evidence>
<dbReference type="AlphaFoldDB" id="A0A433L804"/>
<comment type="caution">
    <text evidence="2">The sequence shown here is derived from an EMBL/GenBank/DDBJ whole genome shotgun (WGS) entry which is preliminary data.</text>
</comment>
<accession>A0A433L804</accession>